<reference evidence="2 3" key="1">
    <citation type="submission" date="2009-04" db="EMBL/GenBank/DDBJ databases">
        <authorList>
            <person name="Reysenbach A.-L."/>
            <person name="Heidelberg J.F."/>
            <person name="Nelson W.C."/>
        </authorList>
    </citation>
    <scope>NUCLEOTIDE SEQUENCE [LARGE SCALE GENOMIC DNA]</scope>
    <source>
        <strain evidence="2 3">SS-5</strain>
    </source>
</reference>
<dbReference type="Gene3D" id="3.60.15.10">
    <property type="entry name" value="Ribonuclease Z/Hydroxyacylglutathione hydrolase-like"/>
    <property type="match status" value="1"/>
</dbReference>
<accession>C4FKP4</accession>
<proteinExistence type="predicted"/>
<dbReference type="OrthoDB" id="9768433at2"/>
<dbReference type="InterPro" id="IPR036866">
    <property type="entry name" value="RibonucZ/Hydroxyglut_hydro"/>
</dbReference>
<protein>
    <submittedName>
        <fullName evidence="2">Metallo-beta-lactamase family protein</fullName>
    </submittedName>
</protein>
<dbReference type="InterPro" id="IPR001279">
    <property type="entry name" value="Metallo-B-lactamas"/>
</dbReference>
<dbReference type="SMART" id="SM00849">
    <property type="entry name" value="Lactamase_B"/>
    <property type="match status" value="1"/>
</dbReference>
<evidence type="ECO:0000259" key="1">
    <source>
        <dbReference type="SMART" id="SM00849"/>
    </source>
</evidence>
<dbReference type="EMBL" id="ABZS01000108">
    <property type="protein sequence ID" value="EEP60356.1"/>
    <property type="molecule type" value="Genomic_DNA"/>
</dbReference>
<comment type="caution">
    <text evidence="2">The sequence shown here is derived from an EMBL/GenBank/DDBJ whole genome shotgun (WGS) entry which is preliminary data.</text>
</comment>
<sequence length="254" mass="28750">MEILFDNGVHKNILLEDFGHGEMVQANVHLIVDNGKGMILDPGGHKVFKHLLQEIGVLIGVDNLQWIFFSHQDPDIVAAANGWLMTTKATAIASKLWLRFIPHFGVDRLVADRIKGLDDEGAIITLGNTDMYIIPGHWLHSPGNFQVYDPVSKILYSGDLGASLGQDYQFVSNFEEHIKYMEGFHRRYIPSSKAFKLWAKMVRQLDIETIAPQHGAIFKGKEMVNKFIDWVSSLETGLDIMDDVYKIPTKRFVV</sequence>
<dbReference type="Proteomes" id="UP000005540">
    <property type="component" value="Unassembled WGS sequence"/>
</dbReference>
<name>C4FKP4_9AQUI</name>
<dbReference type="InterPro" id="IPR045761">
    <property type="entry name" value="ODP_dom"/>
</dbReference>
<dbReference type="PANTHER" id="PTHR43041:SF1">
    <property type="entry name" value="METALLO-BETA-LACTAMASE DOMAIN-CONTAINING PROTEIN"/>
    <property type="match status" value="1"/>
</dbReference>
<evidence type="ECO:0000313" key="3">
    <source>
        <dbReference type="Proteomes" id="UP000005540"/>
    </source>
</evidence>
<dbReference type="SUPFAM" id="SSF56281">
    <property type="entry name" value="Metallo-hydrolase/oxidoreductase"/>
    <property type="match status" value="1"/>
</dbReference>
<dbReference type="CDD" id="cd07709">
    <property type="entry name" value="flavodiiron_proteins_MBL-fold"/>
    <property type="match status" value="1"/>
</dbReference>
<dbReference type="PANTHER" id="PTHR43041">
    <property type="entry name" value="HYDROLASE, METALLO-BETA-LACTAMASE SUPERFAMILY"/>
    <property type="match status" value="1"/>
</dbReference>
<dbReference type="AlphaFoldDB" id="C4FKP4"/>
<dbReference type="Pfam" id="PF19583">
    <property type="entry name" value="ODP"/>
    <property type="match status" value="1"/>
</dbReference>
<organism evidence="2 3">
    <name type="scientific">Sulfurihydrogenibium yellowstonense SS-5</name>
    <dbReference type="NCBI Taxonomy" id="432331"/>
    <lineage>
        <taxon>Bacteria</taxon>
        <taxon>Pseudomonadati</taxon>
        <taxon>Aquificota</taxon>
        <taxon>Aquificia</taxon>
        <taxon>Aquificales</taxon>
        <taxon>Hydrogenothermaceae</taxon>
        <taxon>Sulfurihydrogenibium</taxon>
    </lineage>
</organism>
<feature type="domain" description="Metallo-beta-lactamase" evidence="1">
    <location>
        <begin position="25"/>
        <end position="214"/>
    </location>
</feature>
<dbReference type="RefSeq" id="WP_007547274.1">
    <property type="nucleotide sequence ID" value="NZ_ABZS01000108.1"/>
</dbReference>
<gene>
    <name evidence="2" type="ORF">SULYE_1144</name>
</gene>
<keyword evidence="3" id="KW-1185">Reference proteome</keyword>
<evidence type="ECO:0000313" key="2">
    <source>
        <dbReference type="EMBL" id="EEP60356.1"/>
    </source>
</evidence>